<feature type="domain" description="FecR protein" evidence="1">
    <location>
        <begin position="47"/>
        <end position="144"/>
    </location>
</feature>
<reference evidence="2" key="1">
    <citation type="journal article" date="2020" name="mSystems">
        <title>Genome- and Community-Level Interaction Insights into Carbon Utilization and Element Cycling Functions of Hydrothermarchaeota in Hydrothermal Sediment.</title>
        <authorList>
            <person name="Zhou Z."/>
            <person name="Liu Y."/>
            <person name="Xu W."/>
            <person name="Pan J."/>
            <person name="Luo Z.H."/>
            <person name="Li M."/>
        </authorList>
    </citation>
    <scope>NUCLEOTIDE SEQUENCE [LARGE SCALE GENOMIC DNA]</scope>
    <source>
        <strain evidence="2">HyVt-102</strain>
    </source>
</reference>
<dbReference type="Proteomes" id="UP000885847">
    <property type="component" value="Unassembled WGS sequence"/>
</dbReference>
<organism evidence="2">
    <name type="scientific">candidate division WOR-3 bacterium</name>
    <dbReference type="NCBI Taxonomy" id="2052148"/>
    <lineage>
        <taxon>Bacteria</taxon>
        <taxon>Bacteria division WOR-3</taxon>
    </lineage>
</organism>
<dbReference type="AlphaFoldDB" id="A0A7C0ZFC8"/>
<sequence length="196" mass="21508">MMFLTVLLLFSDLREMAVSIKAKGDVKVIRATEEMNLTRGMILKEGDEVRTGEDGYALIKYLEKGIIIEVKSNSSISIPIDTRSRKTGRLRRVKLFFGEIISIIKGKSFEVETPNAVAAVKGTKFSVTQSGDTTRVFVISGSVKLKNGSGEIDINPGEGGICIGDNPPEKTETPKKIQIEFEDGKGNIKILEIEVE</sequence>
<evidence type="ECO:0000313" key="2">
    <source>
        <dbReference type="EMBL" id="HDI83322.1"/>
    </source>
</evidence>
<proteinExistence type="predicted"/>
<dbReference type="Pfam" id="PF04773">
    <property type="entry name" value="FecR"/>
    <property type="match status" value="1"/>
</dbReference>
<dbReference type="InterPro" id="IPR006860">
    <property type="entry name" value="FecR"/>
</dbReference>
<accession>A0A7C0ZFC8</accession>
<dbReference type="EMBL" id="DQWE01000284">
    <property type="protein sequence ID" value="HDI83322.1"/>
    <property type="molecule type" value="Genomic_DNA"/>
</dbReference>
<comment type="caution">
    <text evidence="2">The sequence shown here is derived from an EMBL/GenBank/DDBJ whole genome shotgun (WGS) entry which is preliminary data.</text>
</comment>
<name>A0A7C0ZFC8_UNCW3</name>
<protein>
    <recommendedName>
        <fullName evidence="1">FecR protein domain-containing protein</fullName>
    </recommendedName>
</protein>
<gene>
    <name evidence="2" type="ORF">ENF18_05975</name>
</gene>
<dbReference type="PANTHER" id="PTHR38731">
    <property type="entry name" value="LIPL45-RELATED LIPOPROTEIN-RELATED"/>
    <property type="match status" value="1"/>
</dbReference>
<evidence type="ECO:0000259" key="1">
    <source>
        <dbReference type="Pfam" id="PF04773"/>
    </source>
</evidence>
<dbReference type="Gene3D" id="2.60.120.1440">
    <property type="match status" value="1"/>
</dbReference>